<keyword evidence="1" id="KW-0547">Nucleotide-binding</keyword>
<keyword evidence="2" id="KW-1185">Reference proteome</keyword>
<name>A0ACC6IFL3_9ACTN</name>
<reference evidence="1" key="1">
    <citation type="submission" date="2023-08" db="EMBL/GenBank/DDBJ databases">
        <title>Functional and genomic diversity of the sorghum phyllosphere microbiome.</title>
        <authorList>
            <person name="Shade A."/>
        </authorList>
    </citation>
    <scope>NUCLEOTIDE SEQUENCE</scope>
    <source>
        <strain evidence="1">SORGH_AS_0885</strain>
    </source>
</reference>
<evidence type="ECO:0000313" key="1">
    <source>
        <dbReference type="EMBL" id="MDR6209412.1"/>
    </source>
</evidence>
<evidence type="ECO:0000313" key="2">
    <source>
        <dbReference type="Proteomes" id="UP001261666"/>
    </source>
</evidence>
<keyword evidence="1" id="KW-0067">ATP-binding</keyword>
<accession>A0ACC6IFL3</accession>
<organism evidence="1 2">
    <name type="scientific">Nocardioides zeae</name>
    <dbReference type="NCBI Taxonomy" id="1457234"/>
    <lineage>
        <taxon>Bacteria</taxon>
        <taxon>Bacillati</taxon>
        <taxon>Actinomycetota</taxon>
        <taxon>Actinomycetes</taxon>
        <taxon>Propionibacteriales</taxon>
        <taxon>Nocardioidaceae</taxon>
        <taxon>Nocardioides</taxon>
    </lineage>
</organism>
<protein>
    <submittedName>
        <fullName evidence="1">Peptide/nickel transport system ATP-binding protein</fullName>
    </submittedName>
</protein>
<gene>
    <name evidence="1" type="ORF">QE364_001112</name>
</gene>
<sequence>MLGPLDLALAPGERVALVGPSGAGKTLTARLACLPPPADLRLEGTVAVDGRTGLLAQESATALDPGSTVGRQLGLVARTRTADRGAARRAVVAVLDELGLDPAVARRHPTVLSGGQRQRVALALALLAEPDLLVADEPTSALDPVTAAEVVAALRRALDARRAALLLVTHDPGVAAVLCDRVVRLADGRAHQGTGTAAPDPRTAARTVPLAPGEPVLTWAGVTRTWRAPGGPDGRRGRGTTVGVRDVSLEVRAGEHVAVLGASGAGKSTLVRLAAARDRPEVGSVQVAPGTGRAPALQSVPQDAGGSLTPWRTVRQLLVEALRVGHPDDPDHEDVRLVELLSVVNLGHDLLDRRPGTLSGGQRQRVAIARALAAAPRVLLGDEMLSALDAPTRGAVAEALRAHADAAGTTLVVCTHDLDVAARLADRVVVLADGRVVDDGPIALLATDGAGSAALRALREASGRRTGALR</sequence>
<dbReference type="EMBL" id="JAVIZJ010000003">
    <property type="protein sequence ID" value="MDR6209412.1"/>
    <property type="molecule type" value="Genomic_DNA"/>
</dbReference>
<proteinExistence type="predicted"/>
<comment type="caution">
    <text evidence="1">The sequence shown here is derived from an EMBL/GenBank/DDBJ whole genome shotgun (WGS) entry which is preliminary data.</text>
</comment>
<dbReference type="Proteomes" id="UP001261666">
    <property type="component" value="Unassembled WGS sequence"/>
</dbReference>